<dbReference type="EMBL" id="FPJE01000039">
    <property type="protein sequence ID" value="SFW76632.1"/>
    <property type="molecule type" value="Genomic_DNA"/>
</dbReference>
<keyword evidence="4" id="KW-1185">Reference proteome</keyword>
<dbReference type="Gene3D" id="3.40.50.300">
    <property type="entry name" value="P-loop containing nucleotide triphosphate hydrolases"/>
    <property type="match status" value="2"/>
</dbReference>
<dbReference type="Pfam" id="PF13476">
    <property type="entry name" value="AAA_23"/>
    <property type="match status" value="1"/>
</dbReference>
<proteinExistence type="predicted"/>
<evidence type="ECO:0000313" key="4">
    <source>
        <dbReference type="Proteomes" id="UP000182248"/>
    </source>
</evidence>
<dbReference type="Proteomes" id="UP000182248">
    <property type="component" value="Unassembled WGS sequence"/>
</dbReference>
<evidence type="ECO:0000259" key="2">
    <source>
        <dbReference type="Pfam" id="PF13476"/>
    </source>
</evidence>
<evidence type="ECO:0000256" key="1">
    <source>
        <dbReference type="SAM" id="Coils"/>
    </source>
</evidence>
<dbReference type="OrthoDB" id="9795626at2"/>
<dbReference type="NCBIfam" id="TIGR03185">
    <property type="entry name" value="DNA_S_dndD"/>
    <property type="match status" value="1"/>
</dbReference>
<dbReference type="InterPro" id="IPR027417">
    <property type="entry name" value="P-loop_NTPase"/>
</dbReference>
<protein>
    <submittedName>
        <fullName evidence="3">DNA sulfur modification protein DndD</fullName>
    </submittedName>
</protein>
<dbReference type="AlphaFoldDB" id="A0A1K1RWT5"/>
<evidence type="ECO:0000313" key="3">
    <source>
        <dbReference type="EMBL" id="SFW76632.1"/>
    </source>
</evidence>
<dbReference type="InterPro" id="IPR017599">
    <property type="entry name" value="DNA_S_DndD"/>
</dbReference>
<feature type="coiled-coil region" evidence="1">
    <location>
        <begin position="251"/>
        <end position="304"/>
    </location>
</feature>
<dbReference type="RefSeq" id="WP_072319364.1">
    <property type="nucleotide sequence ID" value="NZ_FPJE01000039.1"/>
</dbReference>
<accession>A0A1K1RWT5</accession>
<organism evidence="3 4">
    <name type="scientific">Sinomicrobium oceani</name>
    <dbReference type="NCBI Taxonomy" id="1150368"/>
    <lineage>
        <taxon>Bacteria</taxon>
        <taxon>Pseudomonadati</taxon>
        <taxon>Bacteroidota</taxon>
        <taxon>Flavobacteriia</taxon>
        <taxon>Flavobacteriales</taxon>
        <taxon>Flavobacteriaceae</taxon>
        <taxon>Sinomicrobium</taxon>
    </lineage>
</organism>
<dbReference type="SUPFAM" id="SSF52540">
    <property type="entry name" value="P-loop containing nucleoside triphosphate hydrolases"/>
    <property type="match status" value="2"/>
</dbReference>
<sequence>MKINRIKFQNFRIYGGENEIHFNSKSKKNISIIAGKNGFGKTTFLTSLIWVFYGKMMVEVEEKYKRDIKNVGGYEKFLTTLLNRDLKSQYDDKKVKNAELFVEIEIDDLAIPSIPCKSVVIRRSFNFHLRQENLTILIDGLENELTKEVGYEIFINDFILPREIAKFFFFDAEKIVTLAEAKSKSELKNLSRAYSEVLGIKKYEDLKKNLETLLIKLRRNSARPEQQEKLKKLIETENQLNSFLELNEEKIATLNEQIITSRKQSDSLQEKLIREGNKITLEELEELKFQQKHLKTRSEEIKERLKKMMDLAPIVMAGEKLQQLTKQLELEQDSAPELKIGEETFKILKQSITKKINDLEIAQPKINKILDAIQQSIQEQQEIGKIKQDILLDYTPKQYREFKAVLDNIRNGFNTQFQSIVREDKNNRIALSKVSSKIKQAEARKDNPLATKLRKDKMEVDHQIIQLSQEKGKLLEESSNLKMQLTNNHKVLSEYEKNFNLIAADKVKSEVTENLLKKINAIIQKIKEDKKYSLQKSILLGLKKIMHKNDFIYGVKVNVYEGVIDIDLLDKNDQIINKDSLSKGEQQLYATALLKALVDESGIKFPVFIDSPLQKFDKFHSQNIIKEFYPTISEQVVLLPLLEKELSEIEYDYLKPYVNNVYTIENARGVSGFNTLNVDDLFKSIKKEDDYVYTSQD</sequence>
<dbReference type="GO" id="GO:0006302">
    <property type="term" value="P:double-strand break repair"/>
    <property type="evidence" value="ECO:0007669"/>
    <property type="project" value="InterPro"/>
</dbReference>
<dbReference type="STRING" id="1150368.SAMN02927921_04143"/>
<reference evidence="3 4" key="1">
    <citation type="submission" date="2016-11" db="EMBL/GenBank/DDBJ databases">
        <authorList>
            <person name="Jaros S."/>
            <person name="Januszkiewicz K."/>
            <person name="Wedrychowicz H."/>
        </authorList>
    </citation>
    <scope>NUCLEOTIDE SEQUENCE [LARGE SCALE GENOMIC DNA]</scope>
    <source>
        <strain evidence="3 4">CGMCC 1.12145</strain>
    </source>
</reference>
<keyword evidence="1" id="KW-0175">Coiled coil</keyword>
<dbReference type="GO" id="GO:0016887">
    <property type="term" value="F:ATP hydrolysis activity"/>
    <property type="evidence" value="ECO:0007669"/>
    <property type="project" value="InterPro"/>
</dbReference>
<gene>
    <name evidence="3" type="ORF">SAMN02927921_04143</name>
</gene>
<dbReference type="InterPro" id="IPR038729">
    <property type="entry name" value="Rad50/SbcC_AAA"/>
</dbReference>
<feature type="domain" description="Rad50/SbcC-type AAA" evidence="2">
    <location>
        <begin position="5"/>
        <end position="242"/>
    </location>
</feature>
<name>A0A1K1RWT5_9FLAO</name>